<dbReference type="RefSeq" id="WP_184667978.1">
    <property type="nucleotide sequence ID" value="NZ_BAABAI010000015.1"/>
</dbReference>
<name>A0A7W7T2D6_9PSEU</name>
<dbReference type="EMBL" id="JACHJS010000001">
    <property type="protein sequence ID" value="MBB4964752.1"/>
    <property type="molecule type" value="Genomic_DNA"/>
</dbReference>
<keyword evidence="2" id="KW-1185">Reference proteome</keyword>
<dbReference type="AlphaFoldDB" id="A0A7W7T2D6"/>
<organism evidence="1 2">
    <name type="scientific">Saccharothrix violaceirubra</name>
    <dbReference type="NCBI Taxonomy" id="413306"/>
    <lineage>
        <taxon>Bacteria</taxon>
        <taxon>Bacillati</taxon>
        <taxon>Actinomycetota</taxon>
        <taxon>Actinomycetes</taxon>
        <taxon>Pseudonocardiales</taxon>
        <taxon>Pseudonocardiaceae</taxon>
        <taxon>Saccharothrix</taxon>
    </lineage>
</organism>
<sequence>MCQRVTCRRCGKPTHAGCGLHVEQVLVDVPRARRCQCAPPRGLRWRLGSFSGRQ</sequence>
<dbReference type="Proteomes" id="UP000542674">
    <property type="component" value="Unassembled WGS sequence"/>
</dbReference>
<reference evidence="1 2" key="1">
    <citation type="submission" date="2020-08" db="EMBL/GenBank/DDBJ databases">
        <title>Sequencing the genomes of 1000 actinobacteria strains.</title>
        <authorList>
            <person name="Klenk H.-P."/>
        </authorList>
    </citation>
    <scope>NUCLEOTIDE SEQUENCE [LARGE SCALE GENOMIC DNA]</scope>
    <source>
        <strain evidence="1 2">DSM 45084</strain>
    </source>
</reference>
<evidence type="ECO:0000313" key="1">
    <source>
        <dbReference type="EMBL" id="MBB4964752.1"/>
    </source>
</evidence>
<accession>A0A7W7T2D6</accession>
<proteinExistence type="predicted"/>
<evidence type="ECO:0000313" key="2">
    <source>
        <dbReference type="Proteomes" id="UP000542674"/>
    </source>
</evidence>
<protein>
    <submittedName>
        <fullName evidence="1">Uncharacterized protein</fullName>
    </submittedName>
</protein>
<dbReference type="PANTHER" id="PTHR34724">
    <property type="entry name" value="OS12G0596101 PROTEIN"/>
    <property type="match status" value="1"/>
</dbReference>
<comment type="caution">
    <text evidence="1">The sequence shown here is derived from an EMBL/GenBank/DDBJ whole genome shotgun (WGS) entry which is preliminary data.</text>
</comment>
<gene>
    <name evidence="1" type="ORF">F4559_002111</name>
</gene>
<dbReference type="PANTHER" id="PTHR34724:SF2">
    <property type="entry name" value="OS12G0596101 PROTEIN"/>
    <property type="match status" value="1"/>
</dbReference>